<name>A0A7Y7YHV3_9PSED</name>
<evidence type="ECO:0000313" key="2">
    <source>
        <dbReference type="EMBL" id="NWC36583.1"/>
    </source>
</evidence>
<organism evidence="2 3">
    <name type="scientific">Pseudomonas gingeri</name>
    <dbReference type="NCBI Taxonomy" id="117681"/>
    <lineage>
        <taxon>Bacteria</taxon>
        <taxon>Pseudomonadati</taxon>
        <taxon>Pseudomonadota</taxon>
        <taxon>Gammaproteobacteria</taxon>
        <taxon>Pseudomonadales</taxon>
        <taxon>Pseudomonadaceae</taxon>
        <taxon>Pseudomonas</taxon>
    </lineage>
</organism>
<evidence type="ECO:0000256" key="1">
    <source>
        <dbReference type="SAM" id="Phobius"/>
    </source>
</evidence>
<keyword evidence="1" id="KW-0812">Transmembrane</keyword>
<comment type="caution">
    <text evidence="2">The sequence shown here is derived from an EMBL/GenBank/DDBJ whole genome shotgun (WGS) entry which is preliminary data.</text>
</comment>
<accession>A0A7Y7YHV3</accession>
<proteinExistence type="predicted"/>
<dbReference type="Proteomes" id="UP000520592">
    <property type="component" value="Unassembled WGS sequence"/>
</dbReference>
<feature type="transmembrane region" description="Helical" evidence="1">
    <location>
        <begin position="49"/>
        <end position="73"/>
    </location>
</feature>
<evidence type="ECO:0000313" key="3">
    <source>
        <dbReference type="Proteomes" id="UP000520592"/>
    </source>
</evidence>
<keyword evidence="1" id="KW-1133">Transmembrane helix</keyword>
<feature type="transmembrane region" description="Helical" evidence="1">
    <location>
        <begin position="7"/>
        <end position="26"/>
    </location>
</feature>
<reference evidence="2 3" key="1">
    <citation type="submission" date="2020-04" db="EMBL/GenBank/DDBJ databases">
        <title>Molecular characterization of pseudomonads from Agaricus bisporus reveal novel blotch 2 pathogens in Western Europe.</title>
        <authorList>
            <person name="Taparia T."/>
            <person name="Krijger M."/>
            <person name="Haynes E."/>
            <person name="Elpinstone J.G."/>
            <person name="Noble R."/>
            <person name="Van Der Wolf J."/>
        </authorList>
    </citation>
    <scope>NUCLEOTIDE SEQUENCE [LARGE SCALE GENOMIC DNA]</scope>
    <source>
        <strain evidence="2 3">IPO3737</strain>
    </source>
</reference>
<gene>
    <name evidence="2" type="ORF">HX876_29895</name>
</gene>
<feature type="transmembrane region" description="Helical" evidence="1">
    <location>
        <begin position="85"/>
        <end position="104"/>
    </location>
</feature>
<sequence length="138" mass="15677">MSARFLYLFWGAMDLFYIGQVCYFNFSQSRIPVYSDVQSFLSLEEEHGAVSVLLFSVSLFLMVSTVFSMLLFFRGARMAPCLAYAQVPFRIIFAVPSLPFLLWLAKSGGVTSAVLLFGLLLFSEVIKVFSIFFRGRIF</sequence>
<dbReference type="RefSeq" id="WP_177057943.1">
    <property type="nucleotide sequence ID" value="NZ_JACAPB010000048.1"/>
</dbReference>
<dbReference type="EMBL" id="JACAQD010000043">
    <property type="protein sequence ID" value="NWC36583.1"/>
    <property type="molecule type" value="Genomic_DNA"/>
</dbReference>
<dbReference type="AlphaFoldDB" id="A0A7Y7YHV3"/>
<feature type="transmembrane region" description="Helical" evidence="1">
    <location>
        <begin position="110"/>
        <end position="133"/>
    </location>
</feature>
<keyword evidence="1" id="KW-0472">Membrane</keyword>
<protein>
    <submittedName>
        <fullName evidence="2">Arginine:ornithine antiporter</fullName>
    </submittedName>
</protein>